<evidence type="ECO:0000256" key="1">
    <source>
        <dbReference type="SAM" id="MobiDB-lite"/>
    </source>
</evidence>
<reference evidence="2 3" key="1">
    <citation type="submission" date="2024-04" db="EMBL/GenBank/DDBJ databases">
        <authorList>
            <person name="Fracassetti M."/>
        </authorList>
    </citation>
    <scope>NUCLEOTIDE SEQUENCE [LARGE SCALE GENOMIC DNA]</scope>
</reference>
<feature type="compositionally biased region" description="Low complexity" evidence="1">
    <location>
        <begin position="65"/>
        <end position="74"/>
    </location>
</feature>
<keyword evidence="3" id="KW-1185">Reference proteome</keyword>
<proteinExistence type="predicted"/>
<dbReference type="EMBL" id="OZ034814">
    <property type="protein sequence ID" value="CAL1358913.1"/>
    <property type="molecule type" value="Genomic_DNA"/>
</dbReference>
<dbReference type="Proteomes" id="UP001497516">
    <property type="component" value="Chromosome 10"/>
</dbReference>
<evidence type="ECO:0000313" key="3">
    <source>
        <dbReference type="Proteomes" id="UP001497516"/>
    </source>
</evidence>
<dbReference type="AlphaFoldDB" id="A0AAV2CSY3"/>
<feature type="region of interest" description="Disordered" evidence="1">
    <location>
        <begin position="1"/>
        <end position="46"/>
    </location>
</feature>
<feature type="compositionally biased region" description="Polar residues" evidence="1">
    <location>
        <begin position="1"/>
        <end position="21"/>
    </location>
</feature>
<name>A0AAV2CSY3_9ROSI</name>
<feature type="region of interest" description="Disordered" evidence="1">
    <location>
        <begin position="61"/>
        <end position="81"/>
    </location>
</feature>
<gene>
    <name evidence="2" type="ORF">LTRI10_LOCUS6436</name>
</gene>
<accession>A0AAV2CSY3</accession>
<evidence type="ECO:0000313" key="2">
    <source>
        <dbReference type="EMBL" id="CAL1358913.1"/>
    </source>
</evidence>
<protein>
    <submittedName>
        <fullName evidence="2">Uncharacterized protein</fullName>
    </submittedName>
</protein>
<organism evidence="2 3">
    <name type="scientific">Linum trigynum</name>
    <dbReference type="NCBI Taxonomy" id="586398"/>
    <lineage>
        <taxon>Eukaryota</taxon>
        <taxon>Viridiplantae</taxon>
        <taxon>Streptophyta</taxon>
        <taxon>Embryophyta</taxon>
        <taxon>Tracheophyta</taxon>
        <taxon>Spermatophyta</taxon>
        <taxon>Magnoliopsida</taxon>
        <taxon>eudicotyledons</taxon>
        <taxon>Gunneridae</taxon>
        <taxon>Pentapetalae</taxon>
        <taxon>rosids</taxon>
        <taxon>fabids</taxon>
        <taxon>Malpighiales</taxon>
        <taxon>Linaceae</taxon>
        <taxon>Linum</taxon>
    </lineage>
</organism>
<sequence length="149" mass="16018">MNSDQQQSKSNPDEPSNQTEHSILKATESDATMLLPAGEEKRRGRQGLCWVSPFGMERREEEAAAGRATRAGGESCSGRRGGLLAAAQRKTRGREAARGRGGERCWGRRGALLGPAGRAAGGCLEEDESREGWRQVSNFLGLLGCCGRE</sequence>